<name>A0A2I8F3U4_9BURK</name>
<protein>
    <submittedName>
        <fullName evidence="1">Uncharacterized protein</fullName>
    </submittedName>
</protein>
<proteinExistence type="predicted"/>
<gene>
    <name evidence="1" type="ORF">C2L65_42550</name>
</gene>
<dbReference type="KEGG" id="pter:C2L65_42550"/>
<organism evidence="1 2">
    <name type="scientific">Paraburkholderia terrae</name>
    <dbReference type="NCBI Taxonomy" id="311230"/>
    <lineage>
        <taxon>Bacteria</taxon>
        <taxon>Pseudomonadati</taxon>
        <taxon>Pseudomonadota</taxon>
        <taxon>Betaproteobacteria</taxon>
        <taxon>Burkholderiales</taxon>
        <taxon>Burkholderiaceae</taxon>
        <taxon>Paraburkholderia</taxon>
    </lineage>
</organism>
<dbReference type="Proteomes" id="UP000243502">
    <property type="component" value="Chromosome 4"/>
</dbReference>
<evidence type="ECO:0000313" key="2">
    <source>
        <dbReference type="Proteomes" id="UP000243502"/>
    </source>
</evidence>
<sequence>MTDIKMRSRLSGYRSIVVCSHRQTSIDVSTLTCIGRALWTSVIASAWRRHHANSGFWFVTYTGALKGESSMELLEKLMARHKKSLRQVLIRVAAPCPNMRRS</sequence>
<accession>A0A2I8F3U4</accession>
<dbReference type="EMBL" id="CP026114">
    <property type="protein sequence ID" value="AUT66388.1"/>
    <property type="molecule type" value="Genomic_DNA"/>
</dbReference>
<dbReference type="AlphaFoldDB" id="A0A2I8F3U4"/>
<reference evidence="1 2" key="1">
    <citation type="submission" date="2018-01" db="EMBL/GenBank/DDBJ databases">
        <title>Species boundaries and ecological features among Paraburkholderia terrae DSMZ17804T, P. hospita DSMZ17164T and P. caribensis DSMZ13236T.</title>
        <authorList>
            <person name="Pratama A.A."/>
        </authorList>
    </citation>
    <scope>NUCLEOTIDE SEQUENCE [LARGE SCALE GENOMIC DNA]</scope>
    <source>
        <strain evidence="1 2">DSM 17804</strain>
    </source>
</reference>
<evidence type="ECO:0000313" key="1">
    <source>
        <dbReference type="EMBL" id="AUT66388.1"/>
    </source>
</evidence>